<dbReference type="AlphaFoldDB" id="A0A9D2G736"/>
<protein>
    <recommendedName>
        <fullName evidence="3 8">Beta-galactosidase</fullName>
        <shortName evidence="8">Beta-gal</shortName>
        <ecNumber evidence="3 8">3.2.1.23</ecNumber>
    </recommendedName>
</protein>
<reference evidence="15" key="1">
    <citation type="journal article" date="2021" name="PeerJ">
        <title>Extensive microbial diversity within the chicken gut microbiome revealed by metagenomics and culture.</title>
        <authorList>
            <person name="Gilroy R."/>
            <person name="Ravi A."/>
            <person name="Getino M."/>
            <person name="Pursley I."/>
            <person name="Horton D.L."/>
            <person name="Alikhan N.F."/>
            <person name="Baker D."/>
            <person name="Gharbi K."/>
            <person name="Hall N."/>
            <person name="Watson M."/>
            <person name="Adriaenssens E.M."/>
            <person name="Foster-Nyarko E."/>
            <person name="Jarju S."/>
            <person name="Secka A."/>
            <person name="Antonio M."/>
            <person name="Oren A."/>
            <person name="Chaudhuri R.R."/>
            <person name="La Ragione R."/>
            <person name="Hildebrand F."/>
            <person name="Pallen M.J."/>
        </authorList>
    </citation>
    <scope>NUCLEOTIDE SEQUENCE</scope>
    <source>
        <strain evidence="15">ChiW7-2402</strain>
    </source>
</reference>
<accession>A0A9D2G736</accession>
<dbReference type="SUPFAM" id="SSF52317">
    <property type="entry name" value="Class I glutamine amidotransferase-like"/>
    <property type="match status" value="1"/>
</dbReference>
<feature type="domain" description="Glycoside hydrolase family 42 N-terminal" evidence="12">
    <location>
        <begin position="10"/>
        <end position="372"/>
    </location>
</feature>
<evidence type="ECO:0000256" key="1">
    <source>
        <dbReference type="ARBA" id="ARBA00001412"/>
    </source>
</evidence>
<evidence type="ECO:0000256" key="10">
    <source>
        <dbReference type="PIRSR" id="PIRSR001084-2"/>
    </source>
</evidence>
<feature type="domain" description="Beta-galactosidase C-terminal" evidence="14">
    <location>
        <begin position="609"/>
        <end position="645"/>
    </location>
</feature>
<evidence type="ECO:0000256" key="11">
    <source>
        <dbReference type="PIRSR" id="PIRSR001084-3"/>
    </source>
</evidence>
<evidence type="ECO:0000256" key="8">
    <source>
        <dbReference type="PIRNR" id="PIRNR001084"/>
    </source>
</evidence>
<dbReference type="Gene3D" id="2.60.40.1180">
    <property type="entry name" value="Golgi alpha-mannosidase II"/>
    <property type="match status" value="1"/>
</dbReference>
<feature type="active site" description="Proton donor" evidence="9">
    <location>
        <position position="145"/>
    </location>
</feature>
<feature type="binding site" evidence="10">
    <location>
        <position position="106"/>
    </location>
    <ligand>
        <name>substrate</name>
    </ligand>
</feature>
<dbReference type="Proteomes" id="UP000824102">
    <property type="component" value="Unassembled WGS sequence"/>
</dbReference>
<evidence type="ECO:0000259" key="12">
    <source>
        <dbReference type="Pfam" id="PF02449"/>
    </source>
</evidence>
<evidence type="ECO:0000256" key="5">
    <source>
        <dbReference type="ARBA" id="ARBA00022801"/>
    </source>
</evidence>
<dbReference type="SUPFAM" id="SSF51445">
    <property type="entry name" value="(Trans)glycosidases"/>
    <property type="match status" value="1"/>
</dbReference>
<evidence type="ECO:0000313" key="16">
    <source>
        <dbReference type="Proteomes" id="UP000824102"/>
    </source>
</evidence>
<feature type="binding site" evidence="11">
    <location>
        <position position="153"/>
    </location>
    <ligand>
        <name>Zn(2+)</name>
        <dbReference type="ChEBI" id="CHEBI:29105"/>
    </ligand>
</feature>
<dbReference type="PANTHER" id="PTHR36447:SF2">
    <property type="entry name" value="BETA-GALACTOSIDASE YESZ"/>
    <property type="match status" value="1"/>
</dbReference>
<comment type="caution">
    <text evidence="15">The sequence shown here is derived from an EMBL/GenBank/DDBJ whole genome shotgun (WGS) entry which is preliminary data.</text>
</comment>
<dbReference type="Gene3D" id="3.20.20.80">
    <property type="entry name" value="Glycosidases"/>
    <property type="match status" value="1"/>
</dbReference>
<dbReference type="InterPro" id="IPR013738">
    <property type="entry name" value="Beta_galactosidase_Trimer"/>
</dbReference>
<reference evidence="15" key="2">
    <citation type="submission" date="2021-04" db="EMBL/GenBank/DDBJ databases">
        <authorList>
            <person name="Gilroy R."/>
        </authorList>
    </citation>
    <scope>NUCLEOTIDE SEQUENCE</scope>
    <source>
        <strain evidence="15">ChiW7-2402</strain>
    </source>
</reference>
<dbReference type="InterPro" id="IPR003476">
    <property type="entry name" value="Glyco_hydro_42"/>
</dbReference>
<name>A0A9D2G736_9FIRM</name>
<dbReference type="GO" id="GO:0004565">
    <property type="term" value="F:beta-galactosidase activity"/>
    <property type="evidence" value="ECO:0007669"/>
    <property type="project" value="UniProtKB-EC"/>
</dbReference>
<feature type="binding site" evidence="11">
    <location>
        <position position="110"/>
    </location>
    <ligand>
        <name>Zn(2+)</name>
        <dbReference type="ChEBI" id="CHEBI:29105"/>
    </ligand>
</feature>
<dbReference type="InterPro" id="IPR017853">
    <property type="entry name" value="GH"/>
</dbReference>
<dbReference type="InterPro" id="IPR013739">
    <property type="entry name" value="Beta_galactosidase_C"/>
</dbReference>
<evidence type="ECO:0000256" key="4">
    <source>
        <dbReference type="ARBA" id="ARBA00022723"/>
    </source>
</evidence>
<keyword evidence="5 8" id="KW-0378">Hydrolase</keyword>
<dbReference type="InterPro" id="IPR013780">
    <property type="entry name" value="Glyco_hydro_b"/>
</dbReference>
<evidence type="ECO:0000259" key="13">
    <source>
        <dbReference type="Pfam" id="PF08532"/>
    </source>
</evidence>
<evidence type="ECO:0000313" key="15">
    <source>
        <dbReference type="EMBL" id="HIZ73426.1"/>
    </source>
</evidence>
<evidence type="ECO:0000256" key="7">
    <source>
        <dbReference type="ARBA" id="ARBA00023295"/>
    </source>
</evidence>
<dbReference type="GO" id="GO:0009341">
    <property type="term" value="C:beta-galactosidase complex"/>
    <property type="evidence" value="ECO:0007669"/>
    <property type="project" value="InterPro"/>
</dbReference>
<dbReference type="PIRSF" id="PIRSF001084">
    <property type="entry name" value="B-galactosidase"/>
    <property type="match status" value="1"/>
</dbReference>
<sequence length="646" mass="73456">MDKVYVGAAYYPELWDLSEVDKDIERMHAAGVNVARIGEFAWSRMEPREGEFDFSWLHEVVDKLYAAGIDSILCTPSCTPPRWLFKKYPETISIDSNDRRAEISSRCHPCKTSPVMREKNRIITEQLAKEFGSHPGVIGWQIDNEIFSYGDGCYCPLCKSAFHTYLKEKYGTPEKLNKAWGMYRWSLNYDSFDDVDPPRSGQWKHPSLETEWRRFHCKQIISYVEEQADVLHQYTKAPVGTDMMVTNLLSYYEMNKKLDVIQYNHYEPAKLLPDTKFSFDFLRPILPRPFWVTETQVGWNGGNVAYFGYRPEGNCYVNTWMPIALGGEMNEYWLFRAHPAGHELMHGALYSPPGRAYRVTEEVRHAADDFEKCRKFLTKSKVVSRIAMHYSSTAFSHFISAPMLEGFDYRRTLVQNFHAAFRDTNIDVIDTQHSLEGYDVILSPFLATVDENGLKERIIEWVKAGGTWIVGPMSDIFDENTCKYVNAPYSFVEELAGVYVKYQKPVANDVFKARFEDGTDCPVSMCYDAFEARDCKTLASYDGDEFGGLAVITERKVGAGKVILLGSVPSKEAIRKLAGVSPIAAASENLVLVERSGKENGVIALETEHKEGTLTLDGNYTDLLTGERMTGTVKVAPHRVLVLKKA</sequence>
<dbReference type="CDD" id="cd03143">
    <property type="entry name" value="A4_beta-galactosidase_middle_domain"/>
    <property type="match status" value="1"/>
</dbReference>
<dbReference type="InterPro" id="IPR029062">
    <property type="entry name" value="Class_I_gatase-like"/>
</dbReference>
<dbReference type="EC" id="3.2.1.23" evidence="3 8"/>
<evidence type="ECO:0000256" key="6">
    <source>
        <dbReference type="ARBA" id="ARBA00022833"/>
    </source>
</evidence>
<evidence type="ECO:0000256" key="2">
    <source>
        <dbReference type="ARBA" id="ARBA00005940"/>
    </source>
</evidence>
<proteinExistence type="inferred from homology"/>
<dbReference type="EMBL" id="DXBB01000109">
    <property type="protein sequence ID" value="HIZ73426.1"/>
    <property type="molecule type" value="Genomic_DNA"/>
</dbReference>
<organism evidence="15 16">
    <name type="scientific">Candidatus Gallimonas intestinavium</name>
    <dbReference type="NCBI Taxonomy" id="2838603"/>
    <lineage>
        <taxon>Bacteria</taxon>
        <taxon>Bacillati</taxon>
        <taxon>Bacillota</taxon>
        <taxon>Clostridia</taxon>
        <taxon>Candidatus Gallimonas</taxon>
    </lineage>
</organism>
<comment type="similarity">
    <text evidence="2 8">Belongs to the glycosyl hydrolase 42 family.</text>
</comment>
<dbReference type="GO" id="GO:0046872">
    <property type="term" value="F:metal ion binding"/>
    <property type="evidence" value="ECO:0007669"/>
    <property type="project" value="UniProtKB-KW"/>
</dbReference>
<dbReference type="Pfam" id="PF08533">
    <property type="entry name" value="Glyco_hydro_42C"/>
    <property type="match status" value="1"/>
</dbReference>
<dbReference type="InterPro" id="IPR013529">
    <property type="entry name" value="Glyco_hydro_42_N"/>
</dbReference>
<feature type="binding site" evidence="10">
    <location>
        <position position="144"/>
    </location>
    <ligand>
        <name>substrate</name>
    </ligand>
</feature>
<keyword evidence="4 11" id="KW-0479">Metal-binding</keyword>
<dbReference type="GO" id="GO:0006012">
    <property type="term" value="P:galactose metabolic process"/>
    <property type="evidence" value="ECO:0007669"/>
    <property type="project" value="InterPro"/>
</dbReference>
<keyword evidence="6 11" id="KW-0862">Zinc</keyword>
<comment type="catalytic activity">
    <reaction evidence="1 8">
        <text>Hydrolysis of terminal non-reducing beta-D-galactose residues in beta-D-galactosides.</text>
        <dbReference type="EC" id="3.2.1.23"/>
    </reaction>
</comment>
<feature type="active site" description="Nucleophile" evidence="9">
    <location>
        <position position="294"/>
    </location>
</feature>
<feature type="domain" description="Beta-galactosidase trimerisation" evidence="13">
    <location>
        <begin position="387"/>
        <end position="577"/>
    </location>
</feature>
<dbReference type="Pfam" id="PF02449">
    <property type="entry name" value="Glyco_hydro_42"/>
    <property type="match status" value="1"/>
</dbReference>
<evidence type="ECO:0000256" key="3">
    <source>
        <dbReference type="ARBA" id="ARBA00012756"/>
    </source>
</evidence>
<gene>
    <name evidence="15" type="ORF">H9964_07575</name>
</gene>
<feature type="binding site" evidence="11">
    <location>
        <position position="155"/>
    </location>
    <ligand>
        <name>Zn(2+)</name>
        <dbReference type="ChEBI" id="CHEBI:29105"/>
    </ligand>
</feature>
<dbReference type="Gene3D" id="3.40.50.880">
    <property type="match status" value="1"/>
</dbReference>
<dbReference type="Pfam" id="PF08532">
    <property type="entry name" value="Glyco_hydro_42M"/>
    <property type="match status" value="1"/>
</dbReference>
<evidence type="ECO:0000259" key="14">
    <source>
        <dbReference type="Pfam" id="PF08533"/>
    </source>
</evidence>
<keyword evidence="7 8" id="KW-0326">Glycosidase</keyword>
<dbReference type="PANTHER" id="PTHR36447">
    <property type="entry name" value="BETA-GALACTOSIDASE GANA"/>
    <property type="match status" value="1"/>
</dbReference>
<evidence type="ECO:0000256" key="9">
    <source>
        <dbReference type="PIRSR" id="PIRSR001084-1"/>
    </source>
</evidence>
<feature type="binding site" evidence="11">
    <location>
        <position position="158"/>
    </location>
    <ligand>
        <name>Zn(2+)</name>
        <dbReference type="ChEBI" id="CHEBI:29105"/>
    </ligand>
</feature>